<dbReference type="GO" id="GO:0016095">
    <property type="term" value="P:polyprenol catabolic process"/>
    <property type="evidence" value="ECO:0007669"/>
    <property type="project" value="UniProtKB-UniRule"/>
</dbReference>
<evidence type="ECO:0000313" key="7">
    <source>
        <dbReference type="EMBL" id="RKF60586.1"/>
    </source>
</evidence>
<dbReference type="InterPro" id="IPR001104">
    <property type="entry name" value="3-oxo-5_a-steroid_4-DH_C"/>
</dbReference>
<comment type="catalytic activity">
    <reaction evidence="5">
        <text>a di-trans,poly-cis-dolichal + NADP(+) = a di-trans,poly-cis-polyprenal + NADPH + H(+)</text>
        <dbReference type="Rhea" id="RHEA:80727"/>
        <dbReference type="Rhea" id="RHEA-COMP:19536"/>
        <dbReference type="Rhea" id="RHEA-COMP:19537"/>
        <dbReference type="ChEBI" id="CHEBI:15378"/>
        <dbReference type="ChEBI" id="CHEBI:57783"/>
        <dbReference type="ChEBI" id="CHEBI:58349"/>
        <dbReference type="ChEBI" id="CHEBI:231623"/>
        <dbReference type="ChEBI" id="CHEBI:231637"/>
        <dbReference type="EC" id="1.3.1.94"/>
    </reaction>
    <physiologicalReaction direction="right-to-left" evidence="5">
        <dbReference type="Rhea" id="RHEA:80729"/>
    </physiologicalReaction>
</comment>
<dbReference type="UniPathway" id="UPA00378"/>
<dbReference type="AlphaFoldDB" id="A0A420HT38"/>
<dbReference type="EC" id="1.3.1.94" evidence="5"/>
<comment type="caution">
    <text evidence="7">The sequence shown here is derived from an EMBL/GenBank/DDBJ whole genome shotgun (WGS) entry which is preliminary data.</text>
</comment>
<dbReference type="PROSITE" id="PS50244">
    <property type="entry name" value="S5A_REDUCTASE"/>
    <property type="match status" value="1"/>
</dbReference>
<evidence type="ECO:0000256" key="1">
    <source>
        <dbReference type="ARBA" id="ARBA00004127"/>
    </source>
</evidence>
<protein>
    <recommendedName>
        <fullName evidence="5">Polyprenal reductase</fullName>
        <ecNumber evidence="5">1.3.1.94</ecNumber>
    </recommendedName>
</protein>
<dbReference type="STRING" id="212602.A0A420HT38"/>
<keyword evidence="5" id="KW-0521">NADP</keyword>
<feature type="domain" description="3-oxo-5-alpha-steroid 4-dehydrogenase C-terminal" evidence="6">
    <location>
        <begin position="171"/>
        <end position="304"/>
    </location>
</feature>
<dbReference type="Pfam" id="PF02544">
    <property type="entry name" value="Steroid_dh"/>
    <property type="match status" value="1"/>
</dbReference>
<accession>A0A420HT38</accession>
<evidence type="ECO:0000256" key="3">
    <source>
        <dbReference type="ARBA" id="ARBA00022989"/>
    </source>
</evidence>
<dbReference type="EMBL" id="MCFK01004960">
    <property type="protein sequence ID" value="RKF60586.1"/>
    <property type="molecule type" value="Genomic_DNA"/>
</dbReference>
<dbReference type="GO" id="GO:0003865">
    <property type="term" value="F:3-oxo-5-alpha-steroid 4-dehydrogenase activity"/>
    <property type="evidence" value="ECO:0007669"/>
    <property type="project" value="TreeGrafter"/>
</dbReference>
<feature type="transmembrane region" description="Helical" evidence="5">
    <location>
        <begin position="148"/>
        <end position="169"/>
    </location>
</feature>
<proteinExistence type="inferred from homology"/>
<evidence type="ECO:0000256" key="5">
    <source>
        <dbReference type="RuleBase" id="RU367081"/>
    </source>
</evidence>
<evidence type="ECO:0000256" key="2">
    <source>
        <dbReference type="ARBA" id="ARBA00022692"/>
    </source>
</evidence>
<name>A0A420HT38_9PEZI</name>
<keyword evidence="8" id="KW-1185">Reference proteome</keyword>
<evidence type="ECO:0000256" key="4">
    <source>
        <dbReference type="ARBA" id="ARBA00023136"/>
    </source>
</evidence>
<feature type="transmembrane region" description="Helical" evidence="5">
    <location>
        <begin position="229"/>
        <end position="252"/>
    </location>
</feature>
<keyword evidence="4 5" id="KW-0472">Membrane</keyword>
<dbReference type="Proteomes" id="UP000286134">
    <property type="component" value="Unassembled WGS sequence"/>
</dbReference>
<keyword evidence="5" id="KW-0560">Oxidoreductase</keyword>
<feature type="transmembrane region" description="Helical" evidence="5">
    <location>
        <begin position="258"/>
        <end position="278"/>
    </location>
</feature>
<feature type="transmembrane region" description="Helical" evidence="5">
    <location>
        <begin position="107"/>
        <end position="127"/>
    </location>
</feature>
<comment type="pathway">
    <text evidence="5">Protein modification; protein glycosylation.</text>
</comment>
<comment type="subcellular location">
    <subcellularLocation>
        <location evidence="1">Endomembrane system</location>
        <topology evidence="1">Multi-pass membrane protein</topology>
    </subcellularLocation>
    <subcellularLocation>
        <location evidence="5">Endoplasmic reticulum membrane</location>
    </subcellularLocation>
</comment>
<gene>
    <name evidence="7" type="ORF">OnM2_049052</name>
</gene>
<dbReference type="GO" id="GO:0005789">
    <property type="term" value="C:endoplasmic reticulum membrane"/>
    <property type="evidence" value="ECO:0007669"/>
    <property type="project" value="UniProtKB-SubCell"/>
</dbReference>
<keyword evidence="2 5" id="KW-0812">Transmembrane</keyword>
<organism evidence="7 8">
    <name type="scientific">Erysiphe neolycopersici</name>
    <dbReference type="NCBI Taxonomy" id="212602"/>
    <lineage>
        <taxon>Eukaryota</taxon>
        <taxon>Fungi</taxon>
        <taxon>Dikarya</taxon>
        <taxon>Ascomycota</taxon>
        <taxon>Pezizomycotina</taxon>
        <taxon>Leotiomycetes</taxon>
        <taxon>Erysiphales</taxon>
        <taxon>Erysiphaceae</taxon>
        <taxon>Erysiphe</taxon>
    </lineage>
</organism>
<comment type="similarity">
    <text evidence="5">Belongs to the steroid 5-alpha reductase family. Polyprenal reductase subfamily.</text>
</comment>
<feature type="transmembrane region" description="Helical" evidence="5">
    <location>
        <begin position="74"/>
        <end position="95"/>
    </location>
</feature>
<keyword evidence="5" id="KW-0256">Endoplasmic reticulum</keyword>
<dbReference type="GO" id="GO:0102389">
    <property type="term" value="F:polyprenol reductase activity"/>
    <property type="evidence" value="ECO:0007669"/>
    <property type="project" value="UniProtKB-UniRule"/>
</dbReference>
<evidence type="ECO:0000313" key="8">
    <source>
        <dbReference type="Proteomes" id="UP000286134"/>
    </source>
</evidence>
<reference evidence="7 8" key="1">
    <citation type="journal article" date="2018" name="BMC Genomics">
        <title>Comparative genome analyses reveal sequence features reflecting distinct modes of host-adaptation between dicot and monocot powdery mildew.</title>
        <authorList>
            <person name="Wu Y."/>
            <person name="Ma X."/>
            <person name="Pan Z."/>
            <person name="Kale S.D."/>
            <person name="Song Y."/>
            <person name="King H."/>
            <person name="Zhang Q."/>
            <person name="Presley C."/>
            <person name="Deng X."/>
            <person name="Wei C.I."/>
            <person name="Xiao S."/>
        </authorList>
    </citation>
    <scope>NUCLEOTIDE SEQUENCE [LARGE SCALE GENOMIC DNA]</scope>
    <source>
        <strain evidence="7">UMSG2</strain>
    </source>
</reference>
<feature type="transmembrane region" description="Helical" evidence="5">
    <location>
        <begin position="6"/>
        <end position="27"/>
    </location>
</feature>
<keyword evidence="3 5" id="KW-1133">Transmembrane helix</keyword>
<dbReference type="GO" id="GO:0006488">
    <property type="term" value="P:dolichol-linked oligosaccharide biosynthetic process"/>
    <property type="evidence" value="ECO:0007669"/>
    <property type="project" value="UniProtKB-UniRule"/>
</dbReference>
<dbReference type="PANTHER" id="PTHR14624:SF0">
    <property type="entry name" value="POLYPRENOL REDUCTASE"/>
    <property type="match status" value="1"/>
</dbReference>
<sequence length="305" mass="35046">MDPSLLCRNFFIIGSAACLGGVFFTSFRRKVMDYGSRSINETNRVKQKQKFSTTTNLLSQAASFRVPHSWFTHYYIASVLSSYFWLYQIITYGTVVRFLKSLSTTQSLNISSMSINQVFLTWLLMAIQGSRRLMESLTLMKSSSQSQMWAGIWIIGIIFYIIMGIAVWIEGISQLDHQILYEEFPSLFSGFTLKSFIALGIFLLASTLQNICHRHLFHLQKYSLPNHLLFRWITCPHYTCECLIYLSLALISAPQGKVFNSTVLTGLIFVLSNLAITADGTLKWYEMKFGTEKIITKWRMIPLLY</sequence>
<evidence type="ECO:0000259" key="6">
    <source>
        <dbReference type="Pfam" id="PF02544"/>
    </source>
</evidence>
<feature type="transmembrane region" description="Helical" evidence="5">
    <location>
        <begin position="189"/>
        <end position="208"/>
    </location>
</feature>
<dbReference type="InterPro" id="IPR039698">
    <property type="entry name" value="Dfg10/SRD5A3"/>
</dbReference>
<comment type="function">
    <text evidence="5">Plays a key role in early steps of protein N-linked glycosylation by being involved in the conversion of polyprenol into dolichol. Acts as a polyprenal reductase that mediates the reduction of polyprenal into dolichal in a NADP-dependent mechanism. Dolichols are required for the synthesis of dolichol-linked monosaccharides and the oligosaccharide precursor used for N-glycosylation.</text>
</comment>
<dbReference type="PANTHER" id="PTHR14624">
    <property type="entry name" value="DFG10 PROTEIN"/>
    <property type="match status" value="1"/>
</dbReference>
<dbReference type="GO" id="GO:0160198">
    <property type="term" value="F:polyprenal reductase activity"/>
    <property type="evidence" value="ECO:0007669"/>
    <property type="project" value="UniProtKB-EC"/>
</dbReference>
<dbReference type="OrthoDB" id="541710at2759"/>